<feature type="non-terminal residue" evidence="1">
    <location>
        <position position="109"/>
    </location>
</feature>
<comment type="caution">
    <text evidence="1">The sequence shown here is derived from an EMBL/GenBank/DDBJ whole genome shotgun (WGS) entry which is preliminary data.</text>
</comment>
<name>A0ABQ8IZ06_DERPT</name>
<reference evidence="1 2" key="1">
    <citation type="journal article" date="2018" name="J. Allergy Clin. Immunol.">
        <title>High-quality assembly of Dermatophagoides pteronyssinus genome and transcriptome reveals a wide range of novel allergens.</title>
        <authorList>
            <person name="Liu X.Y."/>
            <person name="Yang K.Y."/>
            <person name="Wang M.Q."/>
            <person name="Kwok J.S."/>
            <person name="Zeng X."/>
            <person name="Yang Z."/>
            <person name="Xiao X.J."/>
            <person name="Lau C.P."/>
            <person name="Li Y."/>
            <person name="Huang Z.M."/>
            <person name="Ba J.G."/>
            <person name="Yim A.K."/>
            <person name="Ouyang C.Y."/>
            <person name="Ngai S.M."/>
            <person name="Chan T.F."/>
            <person name="Leung E.L."/>
            <person name="Liu L."/>
            <person name="Liu Z.G."/>
            <person name="Tsui S.K."/>
        </authorList>
    </citation>
    <scope>NUCLEOTIDE SEQUENCE [LARGE SCALE GENOMIC DNA]</scope>
    <source>
        <strain evidence="1">Derp</strain>
    </source>
</reference>
<protein>
    <submittedName>
        <fullName evidence="1">Uncharacterized protein</fullName>
    </submittedName>
</protein>
<accession>A0ABQ8IZ06</accession>
<reference evidence="1 2" key="2">
    <citation type="journal article" date="2022" name="Mol. Biol. Evol.">
        <title>Comparative Genomics Reveals Insights into the Divergent Evolution of Astigmatic Mites and Household Pest Adaptations.</title>
        <authorList>
            <person name="Xiong Q."/>
            <person name="Wan A.T."/>
            <person name="Liu X."/>
            <person name="Fung C.S."/>
            <person name="Xiao X."/>
            <person name="Malainual N."/>
            <person name="Hou J."/>
            <person name="Wang L."/>
            <person name="Wang M."/>
            <person name="Yang K.Y."/>
            <person name="Cui Y."/>
            <person name="Leung E.L."/>
            <person name="Nong W."/>
            <person name="Shin S.K."/>
            <person name="Au S.W."/>
            <person name="Jeong K.Y."/>
            <person name="Chew F.T."/>
            <person name="Hui J.H."/>
            <person name="Leung T.F."/>
            <person name="Tungtrongchitr A."/>
            <person name="Zhong N."/>
            <person name="Liu Z."/>
            <person name="Tsui S.K."/>
        </authorList>
    </citation>
    <scope>NUCLEOTIDE SEQUENCE [LARGE SCALE GENOMIC DNA]</scope>
    <source>
        <strain evidence="1">Derp</strain>
    </source>
</reference>
<evidence type="ECO:0000313" key="1">
    <source>
        <dbReference type="EMBL" id="KAH9415452.1"/>
    </source>
</evidence>
<proteinExistence type="predicted"/>
<evidence type="ECO:0000313" key="2">
    <source>
        <dbReference type="Proteomes" id="UP000887458"/>
    </source>
</evidence>
<keyword evidence="2" id="KW-1185">Reference proteome</keyword>
<gene>
    <name evidence="1" type="ORF">DERP_010308</name>
</gene>
<organism evidence="1 2">
    <name type="scientific">Dermatophagoides pteronyssinus</name>
    <name type="common">European house dust mite</name>
    <dbReference type="NCBI Taxonomy" id="6956"/>
    <lineage>
        <taxon>Eukaryota</taxon>
        <taxon>Metazoa</taxon>
        <taxon>Ecdysozoa</taxon>
        <taxon>Arthropoda</taxon>
        <taxon>Chelicerata</taxon>
        <taxon>Arachnida</taxon>
        <taxon>Acari</taxon>
        <taxon>Acariformes</taxon>
        <taxon>Sarcoptiformes</taxon>
        <taxon>Astigmata</taxon>
        <taxon>Psoroptidia</taxon>
        <taxon>Analgoidea</taxon>
        <taxon>Pyroglyphidae</taxon>
        <taxon>Dermatophagoidinae</taxon>
        <taxon>Dermatophagoides</taxon>
    </lineage>
</organism>
<sequence>MSVKACNAGCTNAAAECNAADVFISGNDNGCGVAQLSCGFENNAALRSTGWIFLGRNRIEKKLTKMKIFTCKSCLAASAPALVENVTKPTGDDVLPFLLVTFNNDPSYP</sequence>
<dbReference type="EMBL" id="NJHN03000096">
    <property type="protein sequence ID" value="KAH9415452.1"/>
    <property type="molecule type" value="Genomic_DNA"/>
</dbReference>
<dbReference type="Proteomes" id="UP000887458">
    <property type="component" value="Unassembled WGS sequence"/>
</dbReference>